<comment type="caution">
    <text evidence="2">The sequence shown here is derived from an EMBL/GenBank/DDBJ whole genome shotgun (WGS) entry which is preliminary data.</text>
</comment>
<dbReference type="EMBL" id="JAEPQZ010000016">
    <property type="protein sequence ID" value="KAG2172799.1"/>
    <property type="molecule type" value="Genomic_DNA"/>
</dbReference>
<dbReference type="Proteomes" id="UP000654370">
    <property type="component" value="Unassembled WGS sequence"/>
</dbReference>
<feature type="transmembrane region" description="Helical" evidence="1">
    <location>
        <begin position="30"/>
        <end position="53"/>
    </location>
</feature>
<proteinExistence type="predicted"/>
<name>A0A8H7PF50_MORIS</name>
<keyword evidence="1" id="KW-0472">Membrane</keyword>
<protein>
    <submittedName>
        <fullName evidence="2">Uncharacterized protein</fullName>
    </submittedName>
</protein>
<evidence type="ECO:0000313" key="2">
    <source>
        <dbReference type="EMBL" id="KAG2172799.1"/>
    </source>
</evidence>
<keyword evidence="1" id="KW-0812">Transmembrane</keyword>
<gene>
    <name evidence="2" type="ORF">INT43_000146</name>
</gene>
<accession>A0A8H7PF50</accession>
<organism evidence="2 3">
    <name type="scientific">Mortierella isabellina</name>
    <name type="common">Filamentous fungus</name>
    <name type="synonym">Umbelopsis isabellina</name>
    <dbReference type="NCBI Taxonomy" id="91625"/>
    <lineage>
        <taxon>Eukaryota</taxon>
        <taxon>Fungi</taxon>
        <taxon>Fungi incertae sedis</taxon>
        <taxon>Mucoromycota</taxon>
        <taxon>Mucoromycotina</taxon>
        <taxon>Umbelopsidomycetes</taxon>
        <taxon>Umbelopsidales</taxon>
        <taxon>Umbelopsidaceae</taxon>
        <taxon>Umbelopsis</taxon>
    </lineage>
</organism>
<dbReference type="AlphaFoldDB" id="A0A8H7PF50"/>
<reference evidence="2" key="1">
    <citation type="submission" date="2020-12" db="EMBL/GenBank/DDBJ databases">
        <title>Metabolic potential, ecology and presence of endohyphal bacteria is reflected in genomic diversity of Mucoromycotina.</title>
        <authorList>
            <person name="Muszewska A."/>
            <person name="Okrasinska A."/>
            <person name="Steczkiewicz K."/>
            <person name="Drgas O."/>
            <person name="Orlowska M."/>
            <person name="Perlinska-Lenart U."/>
            <person name="Aleksandrzak-Piekarczyk T."/>
            <person name="Szatraj K."/>
            <person name="Zielenkiewicz U."/>
            <person name="Pilsyk S."/>
            <person name="Malc E."/>
            <person name="Mieczkowski P."/>
            <person name="Kruszewska J.S."/>
            <person name="Biernat P."/>
            <person name="Pawlowska J."/>
        </authorList>
    </citation>
    <scope>NUCLEOTIDE SEQUENCE</scope>
    <source>
        <strain evidence="2">WA0000067209</strain>
    </source>
</reference>
<keyword evidence="1" id="KW-1133">Transmembrane helix</keyword>
<evidence type="ECO:0000313" key="3">
    <source>
        <dbReference type="Proteomes" id="UP000654370"/>
    </source>
</evidence>
<sequence length="68" mass="7322">MTASRSAPAPIAISTRISIVSAPPIPAPSIVVGAMFISLPATTVTGVFGHLCCRFLHKLEFFRVRWLI</sequence>
<evidence type="ECO:0000256" key="1">
    <source>
        <dbReference type="SAM" id="Phobius"/>
    </source>
</evidence>
<keyword evidence="3" id="KW-1185">Reference proteome</keyword>